<dbReference type="EMBL" id="CP095362">
    <property type="protein sequence ID" value="XAG64889.1"/>
    <property type="molecule type" value="Genomic_DNA"/>
</dbReference>
<protein>
    <submittedName>
        <fullName evidence="2">Uncharacterized protein</fullName>
    </submittedName>
</protein>
<reference evidence="2" key="1">
    <citation type="submission" date="2022-03" db="EMBL/GenBank/DDBJ databases">
        <title>Sea Food Isolates.</title>
        <authorList>
            <person name="Li c."/>
        </authorList>
    </citation>
    <scope>NUCLEOTIDE SEQUENCE</scope>
    <source>
        <strain evidence="2">19GA11TI05</strain>
    </source>
</reference>
<dbReference type="AlphaFoldDB" id="A0AAU6TTG9"/>
<evidence type="ECO:0000256" key="1">
    <source>
        <dbReference type="SAM" id="MobiDB-lite"/>
    </source>
</evidence>
<evidence type="ECO:0000313" key="2">
    <source>
        <dbReference type="EMBL" id="XAG64889.1"/>
    </source>
</evidence>
<proteinExistence type="predicted"/>
<gene>
    <name evidence="2" type="ORF">MRM81_15675</name>
</gene>
<feature type="region of interest" description="Disordered" evidence="1">
    <location>
        <begin position="50"/>
        <end position="75"/>
    </location>
</feature>
<organism evidence="2">
    <name type="scientific">bacterium 19GA11TI05</name>
    <dbReference type="NCBI Taxonomy" id="2920688"/>
    <lineage>
        <taxon>Bacteria</taxon>
    </lineage>
</organism>
<name>A0AAU6TTG9_UNCXX</name>
<sequence length="75" mass="8439">MARMLSVFFTRRPRFSHLNKKTTVYIDGGFFVSDSDNFAKSFNLQQGGKVRTSGEHTSVCDPRGRTKPTPLQVEG</sequence>
<accession>A0AAU6TTG9</accession>